<keyword evidence="2" id="KW-1133">Transmembrane helix</keyword>
<evidence type="ECO:0000313" key="3">
    <source>
        <dbReference type="EMBL" id="GAX57808.1"/>
    </source>
</evidence>
<gene>
    <name evidence="3" type="ORF">SO3561_09378</name>
</gene>
<feature type="transmembrane region" description="Helical" evidence="2">
    <location>
        <begin position="97"/>
        <end position="113"/>
    </location>
</feature>
<dbReference type="Pfam" id="PF10935">
    <property type="entry name" value="DUF2637"/>
    <property type="match status" value="1"/>
</dbReference>
<feature type="transmembrane region" description="Helical" evidence="2">
    <location>
        <begin position="25"/>
        <end position="49"/>
    </location>
</feature>
<feature type="region of interest" description="Disordered" evidence="1">
    <location>
        <begin position="271"/>
        <end position="302"/>
    </location>
</feature>
<dbReference type="EMBL" id="BDQI01000040">
    <property type="protein sequence ID" value="GAX57808.1"/>
    <property type="molecule type" value="Genomic_DNA"/>
</dbReference>
<dbReference type="InterPro" id="IPR021235">
    <property type="entry name" value="DUF2637"/>
</dbReference>
<feature type="transmembrane region" description="Helical" evidence="2">
    <location>
        <begin position="61"/>
        <end position="85"/>
    </location>
</feature>
<keyword evidence="4" id="KW-1185">Reference proteome</keyword>
<sequence>MGESQQRGTAGSTTPAAKLGRAHRILIGVVVAGALVIAGIGFAGSYAAVRELALKKGFGNFAYVFPIGIDAGICVLLALDLLLTWIRIPFPLLRQTAWLLTVATIAFNGAAAWPDPLGVGMHAVIPVLFVVSVEAARHATGRIADITADKHMEGVRLTRWLLSPLPTFLLWRRMKLWELRSYEQVIKLEQDRLVYQARLHSRFGRAWRRKAPVESMMPLRLARYGVPLAETAPSGLAAAGIEPALLPPLTLEQGPAAVQADALALDARTAGRGQQPEPVSTETQRVMQAQPVGGGQPREQTSIDDADGRFAEAYQLWRSQFQTEPTAAQFASFLRDEFGISTAAGGPLSDDQLLPLLRVFQQHYTSPPEAHPAPDDTEPAAADESWDGFFYNAWLTYAHQYGQYPDAATLAAYVFQRDGITAADGQPLTGEDLEGFVAAFQEREFGDSEPQSQETDHEAGAPALPAPAPAETDTQQTPSIVGAQAAEGKQSLRVNAAITDEETAPAEANEESDLTTVDRYYLAWVEHQKQHGAEPTDKQLSAYLAEKGVKGRGGKPISPSTLRRYLLPFRTYSVWAEHRMRSETPLADAVAQDCATRGVTAQYNNPLTATDITKQAHDFERRWKALARHRDDAQS</sequence>
<proteinExistence type="predicted"/>
<dbReference type="Proteomes" id="UP000217446">
    <property type="component" value="Unassembled WGS sequence"/>
</dbReference>
<dbReference type="AlphaFoldDB" id="A0A250VU78"/>
<accession>A0A250VU78</accession>
<keyword evidence="2" id="KW-0812">Transmembrane</keyword>
<protein>
    <submittedName>
        <fullName evidence="3">Membrane protein</fullName>
    </submittedName>
</protein>
<feature type="compositionally biased region" description="Polar residues" evidence="1">
    <location>
        <begin position="277"/>
        <end position="287"/>
    </location>
</feature>
<comment type="caution">
    <text evidence="3">The sequence shown here is derived from an EMBL/GenBank/DDBJ whole genome shotgun (WGS) entry which is preliminary data.</text>
</comment>
<evidence type="ECO:0000256" key="1">
    <source>
        <dbReference type="SAM" id="MobiDB-lite"/>
    </source>
</evidence>
<evidence type="ECO:0000256" key="2">
    <source>
        <dbReference type="SAM" id="Phobius"/>
    </source>
</evidence>
<reference evidence="4" key="1">
    <citation type="submission" date="2017-05" db="EMBL/GenBank/DDBJ databases">
        <title>Streptomyces olivochromogenes NBRC 3561 whole genome shotgun sequence.</title>
        <authorList>
            <person name="Dohra H."/>
            <person name="Kodani S."/>
        </authorList>
    </citation>
    <scope>NUCLEOTIDE SEQUENCE [LARGE SCALE GENOMIC DNA]</scope>
    <source>
        <strain evidence="4">NBRC 3561</strain>
    </source>
</reference>
<feature type="region of interest" description="Disordered" evidence="1">
    <location>
        <begin position="445"/>
        <end position="478"/>
    </location>
</feature>
<evidence type="ECO:0000313" key="4">
    <source>
        <dbReference type="Proteomes" id="UP000217446"/>
    </source>
</evidence>
<organism evidence="3 4">
    <name type="scientific">Streptomyces olivochromogenes</name>
    <dbReference type="NCBI Taxonomy" id="1963"/>
    <lineage>
        <taxon>Bacteria</taxon>
        <taxon>Bacillati</taxon>
        <taxon>Actinomycetota</taxon>
        <taxon>Actinomycetes</taxon>
        <taxon>Kitasatosporales</taxon>
        <taxon>Streptomycetaceae</taxon>
        <taxon>Streptomyces</taxon>
    </lineage>
</organism>
<keyword evidence="2" id="KW-0472">Membrane</keyword>
<dbReference type="PANTHER" id="PTHR23242:SF9">
    <property type="entry name" value="TRANSCRIPTION FACTOR HOXA13"/>
    <property type="match status" value="1"/>
</dbReference>
<dbReference type="PANTHER" id="PTHR23242">
    <property type="entry name" value="TRANSCRIPTION FACTOR HOXA13"/>
    <property type="match status" value="1"/>
</dbReference>
<name>A0A250VU78_STROL</name>